<evidence type="ECO:0000256" key="3">
    <source>
        <dbReference type="PROSITE-ProRule" id="PRU01005"/>
    </source>
</evidence>
<dbReference type="FunFam" id="1.10.10.1940:FF:000002">
    <property type="entry name" value="PHAryngeal gland Toxin-related"/>
    <property type="match status" value="1"/>
</dbReference>
<dbReference type="EMBL" id="KN581294">
    <property type="protein sequence ID" value="KHJ82215.1"/>
    <property type="molecule type" value="Genomic_DNA"/>
</dbReference>
<sequence>FQIRDAVVTTTAATCFDRVNPRTGTSNCAKVAHLCNDPTYFQLMTQQCPKTCNRCRGAPAPQIPRTPQNQSKKSFSSVN</sequence>
<evidence type="ECO:0000313" key="6">
    <source>
        <dbReference type="EMBL" id="KHJ82215.1"/>
    </source>
</evidence>
<evidence type="ECO:0000256" key="4">
    <source>
        <dbReference type="SAM" id="MobiDB-lite"/>
    </source>
</evidence>
<dbReference type="OrthoDB" id="5863778at2759"/>
<evidence type="ECO:0000259" key="5">
    <source>
        <dbReference type="PROSITE" id="PS51670"/>
    </source>
</evidence>
<keyword evidence="7" id="KW-1185">Reference proteome</keyword>
<dbReference type="PANTHER" id="PTHR46219:SF5">
    <property type="entry name" value="SHKT DOMAIN-CONTAINING PROTEIN"/>
    <property type="match status" value="1"/>
</dbReference>
<dbReference type="PANTHER" id="PTHR46219">
    <property type="entry name" value="PROTEIN CBG11138"/>
    <property type="match status" value="1"/>
</dbReference>
<comment type="caution">
    <text evidence="3">Lacks conserved residue(s) required for the propagation of feature annotation.</text>
</comment>
<proteinExistence type="predicted"/>
<feature type="non-terminal residue" evidence="6">
    <location>
        <position position="1"/>
    </location>
</feature>
<dbReference type="AlphaFoldDB" id="A0A0B1SGB2"/>
<evidence type="ECO:0000313" key="7">
    <source>
        <dbReference type="Proteomes" id="UP000053660"/>
    </source>
</evidence>
<dbReference type="Pfam" id="PF01549">
    <property type="entry name" value="ShK"/>
    <property type="match status" value="1"/>
</dbReference>
<organism evidence="6 7">
    <name type="scientific">Oesophagostomum dentatum</name>
    <name type="common">Nodular worm</name>
    <dbReference type="NCBI Taxonomy" id="61180"/>
    <lineage>
        <taxon>Eukaryota</taxon>
        <taxon>Metazoa</taxon>
        <taxon>Ecdysozoa</taxon>
        <taxon>Nematoda</taxon>
        <taxon>Chromadorea</taxon>
        <taxon>Rhabditida</taxon>
        <taxon>Rhabditina</taxon>
        <taxon>Rhabditomorpha</taxon>
        <taxon>Strongyloidea</taxon>
        <taxon>Strongylidae</taxon>
        <taxon>Oesophagostomum</taxon>
    </lineage>
</organism>
<feature type="compositionally biased region" description="Polar residues" evidence="4">
    <location>
        <begin position="65"/>
        <end position="79"/>
    </location>
</feature>
<feature type="region of interest" description="Disordered" evidence="4">
    <location>
        <begin position="59"/>
        <end position="79"/>
    </location>
</feature>
<feature type="domain" description="ShKT" evidence="5">
    <location>
        <begin position="15"/>
        <end position="55"/>
    </location>
</feature>
<gene>
    <name evidence="6" type="ORF">OESDEN_18093</name>
</gene>
<keyword evidence="1" id="KW-0732">Signal</keyword>
<accession>A0A0B1SGB2</accession>
<reference evidence="6 7" key="1">
    <citation type="submission" date="2014-03" db="EMBL/GenBank/DDBJ databases">
        <title>Draft genome of the hookworm Oesophagostomum dentatum.</title>
        <authorList>
            <person name="Mitreva M."/>
        </authorList>
    </citation>
    <scope>NUCLEOTIDE SEQUENCE [LARGE SCALE GENOMIC DNA]</scope>
    <source>
        <strain evidence="6 7">OD-Hann</strain>
    </source>
</reference>
<keyword evidence="2" id="KW-1015">Disulfide bond</keyword>
<dbReference type="InterPro" id="IPR003582">
    <property type="entry name" value="ShKT_dom"/>
</dbReference>
<name>A0A0B1SGB2_OESDE</name>
<dbReference type="Gene3D" id="1.10.10.1940">
    <property type="match status" value="1"/>
</dbReference>
<dbReference type="Proteomes" id="UP000053660">
    <property type="component" value="Unassembled WGS sequence"/>
</dbReference>
<evidence type="ECO:0000256" key="2">
    <source>
        <dbReference type="ARBA" id="ARBA00023157"/>
    </source>
</evidence>
<dbReference type="PROSITE" id="PS51670">
    <property type="entry name" value="SHKT"/>
    <property type="match status" value="1"/>
</dbReference>
<protein>
    <submittedName>
        <fullName evidence="6">ShTK domain protein</fullName>
    </submittedName>
</protein>
<evidence type="ECO:0000256" key="1">
    <source>
        <dbReference type="ARBA" id="ARBA00022729"/>
    </source>
</evidence>
<dbReference type="SMART" id="SM00254">
    <property type="entry name" value="ShKT"/>
    <property type="match status" value="1"/>
</dbReference>